<organism evidence="6 7">
    <name type="scientific">Sphingobacterium detergens</name>
    <dbReference type="NCBI Taxonomy" id="1145106"/>
    <lineage>
        <taxon>Bacteria</taxon>
        <taxon>Pseudomonadati</taxon>
        <taxon>Bacteroidota</taxon>
        <taxon>Sphingobacteriia</taxon>
        <taxon>Sphingobacteriales</taxon>
        <taxon>Sphingobacteriaceae</taxon>
        <taxon>Sphingobacterium</taxon>
    </lineage>
</organism>
<dbReference type="Gene3D" id="2.60.40.1120">
    <property type="entry name" value="Carboxypeptidase-like, regulatory domain"/>
    <property type="match status" value="1"/>
</dbReference>
<dbReference type="AlphaFoldDB" id="A0A420B8K1"/>
<dbReference type="InterPro" id="IPR039426">
    <property type="entry name" value="TonB-dep_rcpt-like"/>
</dbReference>
<dbReference type="PROSITE" id="PS52016">
    <property type="entry name" value="TONB_DEPENDENT_REC_3"/>
    <property type="match status" value="1"/>
</dbReference>
<evidence type="ECO:0000313" key="7">
    <source>
        <dbReference type="Proteomes" id="UP000286246"/>
    </source>
</evidence>
<dbReference type="NCBIfam" id="TIGR04056">
    <property type="entry name" value="OMP_RagA_SusC"/>
    <property type="match status" value="1"/>
</dbReference>
<sequence length="1099" mass="122099">MSRKTKLFFVLTLVASSGTSFDLQARSNTESPIEHHVIQQEITGLVSDKNGPIVGASVAIKGSAIATYTDQQGHFKISKLNPGAILVVSYVGYKSQELKYEGQKNLSIVLDATSTDLDEVIVVAYGTAKKSTFTGSATVVKKEQLEKIGGSGFAETLQGMSPGVSVTNNEGNPGGDSRIQIRGISSMSGSSNPLYVVDGMPYDGQLTSIAPSDIESITVLKDAAASSLYGSRAANGVIVITTKKGKSTKPTLNFKSAWGTSDNAVGNPTKATPEEQLLNTWEGMYNDQFYRYNRTSKDAGDWASENVLGKLLKKSSAGVYVSPFKDIYENYVLHDGNGNAYINPKLEKIWNESDYDYYGAVFSRKLRQEYNLDVSGTAGDGKTNYFLSSNYLDDKGYAMAQYFKRYGFRANVTSQVTDWLQLGGNMSFSSSKQNLSGASRALDFSTTLTSPWLRNADNTDWVYSEKTGRRMFDYGTYGNNFFGIHVLNNGGDYWDNPNDEGFTNNQRNMISARYFAGIKLPYNLNFKSSISIDNNIYKEFTYGSAVHGPGQQAPYGTSVLTSGGNAGRRNDETRAVTFNNILSWEQDFGAHHLSALAGQESYTRNAVGDNGYGEGIMQLGQYELASTTTNWSVGSYKDRYALLSYLAKVDYNYNDKYFASVSFRRDGSSRFHPDNRWGNFLSGGLSWKISKENFLKDATWLDNLSFRSSYGTTGNDRLIRRNGQGVATDEILYGYQAYYSADNLYGLPGLKPNTVAAPDLQWEKNKQFNIAADFAFLKRFYGTIEYYSRNSSDLLFYREFPLSAQAGNAIGQNSNLGNLKNSGFEFSLGADIFRKDHFSWKVDANLSTLKNEITYLPGGALTFNNRGAGYRLEEGHSLYDFYMVKNAGVNPDNGNMQYWVKDDKGGWKISEDYVGEVTSDDYQWIGSALPKVYGSLTNSFKLHGLDFSFMFYYSLGGKMYDYSYSERSTLRGGVGVTQDLVQDRWRKPGDQALLPKWSDDNYAATRRASDFYIFDNDYLRLRNITLGYSIPKNTLQRIGLSNVRFFVSADNLLTFGSAKNRYTEPETGLSGNNYNGNADTDNGRQGARRIYTGGLQVTF</sequence>
<dbReference type="InterPro" id="IPR023996">
    <property type="entry name" value="TonB-dep_OMP_SusC/RagA"/>
</dbReference>
<protein>
    <submittedName>
        <fullName evidence="6">TonB-linked SusC/RagA family outer membrane protein</fullName>
    </submittedName>
</protein>
<gene>
    <name evidence="6" type="ORF">DFQ12_3205</name>
</gene>
<dbReference type="PANTHER" id="PTHR30069:SF29">
    <property type="entry name" value="HEMOGLOBIN AND HEMOGLOBIN-HAPTOGLOBIN-BINDING PROTEIN 1-RELATED"/>
    <property type="match status" value="1"/>
</dbReference>
<evidence type="ECO:0000256" key="2">
    <source>
        <dbReference type="PROSITE-ProRule" id="PRU01360"/>
    </source>
</evidence>
<keyword evidence="1 4" id="KW-0732">Signal</keyword>
<keyword evidence="7" id="KW-1185">Reference proteome</keyword>
<keyword evidence="2" id="KW-0813">Transport</keyword>
<evidence type="ECO:0000256" key="1">
    <source>
        <dbReference type="ARBA" id="ARBA00022729"/>
    </source>
</evidence>
<dbReference type="Pfam" id="PF07715">
    <property type="entry name" value="Plug"/>
    <property type="match status" value="1"/>
</dbReference>
<dbReference type="InterPro" id="IPR023997">
    <property type="entry name" value="TonB-dep_OMP_SusC/RagA_CS"/>
</dbReference>
<evidence type="ECO:0000256" key="3">
    <source>
        <dbReference type="SAM" id="MobiDB-lite"/>
    </source>
</evidence>
<dbReference type="SUPFAM" id="SSF49464">
    <property type="entry name" value="Carboxypeptidase regulatory domain-like"/>
    <property type="match status" value="1"/>
</dbReference>
<dbReference type="Proteomes" id="UP000286246">
    <property type="component" value="Unassembled WGS sequence"/>
</dbReference>
<evidence type="ECO:0000256" key="4">
    <source>
        <dbReference type="SAM" id="SignalP"/>
    </source>
</evidence>
<accession>A0A420B8K1</accession>
<dbReference type="InterPro" id="IPR037066">
    <property type="entry name" value="Plug_dom_sf"/>
</dbReference>
<feature type="chain" id="PRO_5019043337" evidence="4">
    <location>
        <begin position="26"/>
        <end position="1099"/>
    </location>
</feature>
<dbReference type="PANTHER" id="PTHR30069">
    <property type="entry name" value="TONB-DEPENDENT OUTER MEMBRANE RECEPTOR"/>
    <property type="match status" value="1"/>
</dbReference>
<dbReference type="Gene3D" id="2.170.130.10">
    <property type="entry name" value="TonB-dependent receptor, plug domain"/>
    <property type="match status" value="1"/>
</dbReference>
<feature type="region of interest" description="Disordered" evidence="3">
    <location>
        <begin position="1064"/>
        <end position="1086"/>
    </location>
</feature>
<dbReference type="GO" id="GO:0009279">
    <property type="term" value="C:cell outer membrane"/>
    <property type="evidence" value="ECO:0007669"/>
    <property type="project" value="UniProtKB-SubCell"/>
</dbReference>
<dbReference type="OrthoDB" id="9768177at2"/>
<dbReference type="InterPro" id="IPR012910">
    <property type="entry name" value="Plug_dom"/>
</dbReference>
<name>A0A420B8K1_SPHD1</name>
<dbReference type="InterPro" id="IPR008969">
    <property type="entry name" value="CarboxyPept-like_regulatory"/>
</dbReference>
<feature type="compositionally biased region" description="Polar residues" evidence="3">
    <location>
        <begin position="1069"/>
        <end position="1080"/>
    </location>
</feature>
<comment type="subcellular location">
    <subcellularLocation>
        <location evidence="2">Cell outer membrane</location>
        <topology evidence="2">Multi-pass membrane protein</topology>
    </subcellularLocation>
</comment>
<feature type="domain" description="TonB-dependent receptor plug" evidence="5">
    <location>
        <begin position="130"/>
        <end position="237"/>
    </location>
</feature>
<dbReference type="SUPFAM" id="SSF56935">
    <property type="entry name" value="Porins"/>
    <property type="match status" value="1"/>
</dbReference>
<proteinExistence type="inferred from homology"/>
<dbReference type="NCBIfam" id="TIGR04057">
    <property type="entry name" value="SusC_RagA_signa"/>
    <property type="match status" value="1"/>
</dbReference>
<feature type="signal peptide" evidence="4">
    <location>
        <begin position="1"/>
        <end position="25"/>
    </location>
</feature>
<dbReference type="EMBL" id="RAPY01000002">
    <property type="protein sequence ID" value="RKE52958.1"/>
    <property type="molecule type" value="Genomic_DNA"/>
</dbReference>
<dbReference type="GO" id="GO:0015344">
    <property type="term" value="F:siderophore uptake transmembrane transporter activity"/>
    <property type="evidence" value="ECO:0007669"/>
    <property type="project" value="TreeGrafter"/>
</dbReference>
<keyword evidence="2" id="KW-0472">Membrane</keyword>
<evidence type="ECO:0000259" key="5">
    <source>
        <dbReference type="Pfam" id="PF07715"/>
    </source>
</evidence>
<comment type="similarity">
    <text evidence="2">Belongs to the TonB-dependent receptor family.</text>
</comment>
<comment type="caution">
    <text evidence="6">The sequence shown here is derived from an EMBL/GenBank/DDBJ whole genome shotgun (WGS) entry which is preliminary data.</text>
</comment>
<keyword evidence="2" id="KW-0812">Transmembrane</keyword>
<reference evidence="6 7" key="1">
    <citation type="submission" date="2018-09" db="EMBL/GenBank/DDBJ databases">
        <title>Genomic Encyclopedia of Type Strains, Phase III (KMG-III): the genomes of soil and plant-associated and newly described type strains.</title>
        <authorList>
            <person name="Whitman W."/>
        </authorList>
    </citation>
    <scope>NUCLEOTIDE SEQUENCE [LARGE SCALE GENOMIC DNA]</scope>
    <source>
        <strain evidence="6 7">CECT 7938</strain>
    </source>
</reference>
<evidence type="ECO:0000313" key="6">
    <source>
        <dbReference type="EMBL" id="RKE52958.1"/>
    </source>
</evidence>
<dbReference type="Pfam" id="PF13715">
    <property type="entry name" value="CarbopepD_reg_2"/>
    <property type="match status" value="1"/>
</dbReference>
<keyword evidence="2" id="KW-0998">Cell outer membrane</keyword>
<dbReference type="GO" id="GO:0044718">
    <property type="term" value="P:siderophore transmembrane transport"/>
    <property type="evidence" value="ECO:0007669"/>
    <property type="project" value="TreeGrafter"/>
</dbReference>
<keyword evidence="2" id="KW-1134">Transmembrane beta strand</keyword>
<dbReference type="RefSeq" id="WP_120259946.1">
    <property type="nucleotide sequence ID" value="NZ_RAPY01000002.1"/>
</dbReference>